<dbReference type="AlphaFoldDB" id="A0AAE0BLB9"/>
<feature type="region of interest" description="Disordered" evidence="1">
    <location>
        <begin position="172"/>
        <end position="192"/>
    </location>
</feature>
<gene>
    <name evidence="2" type="ORF">CYMTET_52201</name>
</gene>
<dbReference type="EMBL" id="LGRX02034465">
    <property type="protein sequence ID" value="KAK3237747.1"/>
    <property type="molecule type" value="Genomic_DNA"/>
</dbReference>
<feature type="region of interest" description="Disordered" evidence="1">
    <location>
        <begin position="88"/>
        <end position="113"/>
    </location>
</feature>
<dbReference type="Proteomes" id="UP001190700">
    <property type="component" value="Unassembled WGS sequence"/>
</dbReference>
<keyword evidence="3" id="KW-1185">Reference proteome</keyword>
<reference evidence="2 3" key="1">
    <citation type="journal article" date="2015" name="Genome Biol. Evol.">
        <title>Comparative Genomics of a Bacterivorous Green Alga Reveals Evolutionary Causalities and Consequences of Phago-Mixotrophic Mode of Nutrition.</title>
        <authorList>
            <person name="Burns J.A."/>
            <person name="Paasch A."/>
            <person name="Narechania A."/>
            <person name="Kim E."/>
        </authorList>
    </citation>
    <scope>NUCLEOTIDE SEQUENCE [LARGE SCALE GENOMIC DNA]</scope>
    <source>
        <strain evidence="2 3">PLY_AMNH</strain>
    </source>
</reference>
<name>A0AAE0BLB9_9CHLO</name>
<comment type="caution">
    <text evidence="2">The sequence shown here is derived from an EMBL/GenBank/DDBJ whole genome shotgun (WGS) entry which is preliminary data.</text>
</comment>
<protein>
    <submittedName>
        <fullName evidence="2">Uncharacterized protein</fullName>
    </submittedName>
</protein>
<evidence type="ECO:0000313" key="3">
    <source>
        <dbReference type="Proteomes" id="UP001190700"/>
    </source>
</evidence>
<sequence>MTWNSVLESTPMIAPWTAARKVEESKVVAQGDVRPHHLVPLGVESHRMEGEVDLVAFLCARTSDRGTDHEAGRGVMAGRRTRLRRRTMLPRGAQHERSRQASGRAGEAGRRASRLLESMENVRREAESLWAAKGQGQGSAESRSAEVSAGAGGPGRAASSVKDILAEWDGLSWPGPEGGIWTQEQSGASPEQAMTLAEEGVGHFDGGGQASGPPS</sequence>
<organism evidence="2 3">
    <name type="scientific">Cymbomonas tetramitiformis</name>
    <dbReference type="NCBI Taxonomy" id="36881"/>
    <lineage>
        <taxon>Eukaryota</taxon>
        <taxon>Viridiplantae</taxon>
        <taxon>Chlorophyta</taxon>
        <taxon>Pyramimonadophyceae</taxon>
        <taxon>Pyramimonadales</taxon>
        <taxon>Pyramimonadaceae</taxon>
        <taxon>Cymbomonas</taxon>
    </lineage>
</organism>
<accession>A0AAE0BLB9</accession>
<feature type="region of interest" description="Disordered" evidence="1">
    <location>
        <begin position="127"/>
        <end position="158"/>
    </location>
</feature>
<evidence type="ECO:0000256" key="1">
    <source>
        <dbReference type="SAM" id="MobiDB-lite"/>
    </source>
</evidence>
<proteinExistence type="predicted"/>
<evidence type="ECO:0000313" key="2">
    <source>
        <dbReference type="EMBL" id="KAK3237747.1"/>
    </source>
</evidence>